<comment type="caution">
    <text evidence="1">The sequence shown here is derived from an EMBL/GenBank/DDBJ whole genome shotgun (WGS) entry which is preliminary data.</text>
</comment>
<protein>
    <submittedName>
        <fullName evidence="1">Unnamed protein product</fullName>
    </submittedName>
</protein>
<sequence>MKFSTTTLIATCIASIAIAAPVPEAISSEPSALPAASSSSSAPIIEASGFSNSTADDLAPVEKASKLGTASTVLGVLSGAAKGYDWFSDKLGWN</sequence>
<name>A0ACB5SZI6_AMBMO</name>
<reference evidence="1" key="1">
    <citation type="submission" date="2023-04" db="EMBL/GenBank/DDBJ databases">
        <title>Ambrosiozyma monospora NBRC 10751.</title>
        <authorList>
            <person name="Ichikawa N."/>
            <person name="Sato H."/>
            <person name="Tonouchi N."/>
        </authorList>
    </citation>
    <scope>NUCLEOTIDE SEQUENCE</scope>
    <source>
        <strain evidence="1">NBRC 10751</strain>
    </source>
</reference>
<dbReference type="Proteomes" id="UP001165064">
    <property type="component" value="Unassembled WGS sequence"/>
</dbReference>
<evidence type="ECO:0000313" key="1">
    <source>
        <dbReference type="EMBL" id="GME77263.1"/>
    </source>
</evidence>
<keyword evidence="2" id="KW-1185">Reference proteome</keyword>
<evidence type="ECO:0000313" key="2">
    <source>
        <dbReference type="Proteomes" id="UP001165064"/>
    </source>
</evidence>
<accession>A0ACB5SZI6</accession>
<organism evidence="1 2">
    <name type="scientific">Ambrosiozyma monospora</name>
    <name type="common">Yeast</name>
    <name type="synonym">Endomycopsis monosporus</name>
    <dbReference type="NCBI Taxonomy" id="43982"/>
    <lineage>
        <taxon>Eukaryota</taxon>
        <taxon>Fungi</taxon>
        <taxon>Dikarya</taxon>
        <taxon>Ascomycota</taxon>
        <taxon>Saccharomycotina</taxon>
        <taxon>Pichiomycetes</taxon>
        <taxon>Pichiales</taxon>
        <taxon>Pichiaceae</taxon>
        <taxon>Ambrosiozyma</taxon>
    </lineage>
</organism>
<gene>
    <name evidence="1" type="ORF">Amon02_000296200</name>
</gene>
<proteinExistence type="predicted"/>
<dbReference type="EMBL" id="BSXS01001794">
    <property type="protein sequence ID" value="GME77263.1"/>
    <property type="molecule type" value="Genomic_DNA"/>
</dbReference>